<dbReference type="PANTHER" id="PTHR46421:SF1">
    <property type="entry name" value="PROGRAMMED CELL DEATH PROTEIN 2-LIKE"/>
    <property type="match status" value="1"/>
</dbReference>
<feature type="compositionally biased region" description="Basic and acidic residues" evidence="1">
    <location>
        <begin position="208"/>
        <end position="217"/>
    </location>
</feature>
<evidence type="ECO:0000256" key="1">
    <source>
        <dbReference type="SAM" id="MobiDB-lite"/>
    </source>
</evidence>
<dbReference type="Proteomes" id="UP001209570">
    <property type="component" value="Unassembled WGS sequence"/>
</dbReference>
<dbReference type="InterPro" id="IPR007320">
    <property type="entry name" value="PDCD2_C"/>
</dbReference>
<dbReference type="InterPro" id="IPR052815">
    <property type="entry name" value="PDCD2-like_regulator"/>
</dbReference>
<reference evidence="3" key="1">
    <citation type="submission" date="2021-12" db="EMBL/GenBank/DDBJ databases">
        <title>Prjna785345.</title>
        <authorList>
            <person name="Rujirawat T."/>
            <person name="Krajaejun T."/>
        </authorList>
    </citation>
    <scope>NUCLEOTIDE SEQUENCE</scope>
    <source>
        <strain evidence="3">Pi057C3</strain>
    </source>
</reference>
<dbReference type="AlphaFoldDB" id="A0AAD5LU40"/>
<dbReference type="PANTHER" id="PTHR46421">
    <property type="entry name" value="PROGRAMMED CELL DEATH PROTEIN 2-LIKE"/>
    <property type="match status" value="1"/>
</dbReference>
<name>A0AAD5LU40_PYTIN</name>
<proteinExistence type="predicted"/>
<feature type="domain" description="Programmed cell death protein 2 C-terminal" evidence="2">
    <location>
        <begin position="307"/>
        <end position="416"/>
    </location>
</feature>
<feature type="region of interest" description="Disordered" evidence="1">
    <location>
        <begin position="191"/>
        <end position="222"/>
    </location>
</feature>
<evidence type="ECO:0000313" key="4">
    <source>
        <dbReference type="Proteomes" id="UP001209570"/>
    </source>
</evidence>
<feature type="compositionally biased region" description="Acidic residues" evidence="1">
    <location>
        <begin position="147"/>
        <end position="161"/>
    </location>
</feature>
<organism evidence="3 4">
    <name type="scientific">Pythium insidiosum</name>
    <name type="common">Pythiosis disease agent</name>
    <dbReference type="NCBI Taxonomy" id="114742"/>
    <lineage>
        <taxon>Eukaryota</taxon>
        <taxon>Sar</taxon>
        <taxon>Stramenopiles</taxon>
        <taxon>Oomycota</taxon>
        <taxon>Peronosporomycetes</taxon>
        <taxon>Pythiales</taxon>
        <taxon>Pythiaceae</taxon>
        <taxon>Pythium</taxon>
    </lineage>
</organism>
<dbReference type="Pfam" id="PF04194">
    <property type="entry name" value="PDCD2_C"/>
    <property type="match status" value="1"/>
</dbReference>
<evidence type="ECO:0000313" key="3">
    <source>
        <dbReference type="EMBL" id="KAJ0410449.1"/>
    </source>
</evidence>
<protein>
    <recommendedName>
        <fullName evidence="2">Programmed cell death protein 2 C-terminal domain-containing protein</fullName>
    </recommendedName>
</protein>
<dbReference type="EMBL" id="JAKCXM010000001">
    <property type="protein sequence ID" value="KAJ0410449.1"/>
    <property type="molecule type" value="Genomic_DNA"/>
</dbReference>
<feature type="region of interest" description="Disordered" evidence="1">
    <location>
        <begin position="125"/>
        <end position="175"/>
    </location>
</feature>
<feature type="compositionally biased region" description="Low complexity" evidence="1">
    <location>
        <begin position="125"/>
        <end position="144"/>
    </location>
</feature>
<sequence length="428" mass="46309">MSDEPLLKWRPPTADRVQPFERAKMDEERAVLLGVVQEKTPVDGSSPTVCKAGGRPAWYSASPVVDPSSLDCPKCKAPLYLVAQVYAPVESDRTLYIFGCNSADCTETPGSWRVFRDQASRPVASSVAPPAVAPEAEVKPASGWDAGGDDDSDWSDDDEDADAKGSAVGVATGSASNPLGDLELLLQQRDAAMSSSSAPVATPAKSHSKPDEARHTGDFASNKSPAFPALFIDVVDEPFEDFKTQNDFSHENELLQQYMRQEEEDKSTDVNDLRRIIANAKKSDGSVSGSAAASSGESYERTPAQQKHFMRFQKRINRCPLQVLRYDYGGEPLWPKPMPRSLKIPPCPCGEVRAFELQLTPTINYFLKVDEFAAKQLQIVANATSAAPTATAATGGGMDWSSVVVYSCPLSCAYSHEEHVIVLPASSQ</sequence>
<gene>
    <name evidence="3" type="ORF">P43SY_002781</name>
</gene>
<evidence type="ECO:0000259" key="2">
    <source>
        <dbReference type="Pfam" id="PF04194"/>
    </source>
</evidence>
<keyword evidence="4" id="KW-1185">Reference proteome</keyword>
<comment type="caution">
    <text evidence="3">The sequence shown here is derived from an EMBL/GenBank/DDBJ whole genome shotgun (WGS) entry which is preliminary data.</text>
</comment>
<accession>A0AAD5LU40</accession>
<dbReference type="GO" id="GO:0005737">
    <property type="term" value="C:cytoplasm"/>
    <property type="evidence" value="ECO:0007669"/>
    <property type="project" value="InterPro"/>
</dbReference>